<proteinExistence type="predicted"/>
<evidence type="ECO:0000313" key="1">
    <source>
        <dbReference type="EMBL" id="CAB4003106.1"/>
    </source>
</evidence>
<keyword evidence="2" id="KW-1185">Reference proteome</keyword>
<dbReference type="Proteomes" id="UP001152795">
    <property type="component" value="Unassembled WGS sequence"/>
</dbReference>
<dbReference type="Pfam" id="PF05380">
    <property type="entry name" value="Peptidase_A17"/>
    <property type="match status" value="1"/>
</dbReference>
<name>A0A7D9E6W4_PARCT</name>
<accession>A0A7D9E6W4</accession>
<comment type="caution">
    <text evidence="1">The sequence shown here is derived from an EMBL/GenBank/DDBJ whole genome shotgun (WGS) entry which is preliminary data.</text>
</comment>
<dbReference type="AlphaFoldDB" id="A0A7D9E6W4"/>
<sequence length="273" mass="30402">MGPGKNESHISYFAKTLQQDDEKLCNLDVLGLQDHPMGDQNMVHEEFKESLQRNPDGSYITCLPWKAVHPPLKDNATSAKARLGRLLKKIPFLLGATLQEHLNTLEQNYPGTVAELRNDLYVDDVISGGTCEQEVGKIKEEAKEIFDQGSFTLHKWHCSVVSLEEPENNDSEQTYAKESLGTKTAEARMLGLKWNKLKNTLAVDFTSCKATQEYTKRGILRAMAKVYDPLGMVSPVMLEAKHKPNCLREKITMGCTHGKGDGINLASVAKEIA</sequence>
<reference evidence="1" key="1">
    <citation type="submission" date="2020-04" db="EMBL/GenBank/DDBJ databases">
        <authorList>
            <person name="Alioto T."/>
            <person name="Alioto T."/>
            <person name="Gomez Garrido J."/>
        </authorList>
    </citation>
    <scope>NUCLEOTIDE SEQUENCE</scope>
    <source>
        <strain evidence="1">A484AB</strain>
    </source>
</reference>
<evidence type="ECO:0000313" key="2">
    <source>
        <dbReference type="Proteomes" id="UP001152795"/>
    </source>
</evidence>
<dbReference type="InterPro" id="IPR008042">
    <property type="entry name" value="Retrotrans_Pao"/>
</dbReference>
<protein>
    <submittedName>
        <fullName evidence="1">Uncharacterized protein</fullName>
    </submittedName>
</protein>
<gene>
    <name evidence="1" type="ORF">PACLA_8A001696</name>
</gene>
<dbReference type="EMBL" id="CACRXK020004541">
    <property type="protein sequence ID" value="CAB4003106.1"/>
    <property type="molecule type" value="Genomic_DNA"/>
</dbReference>
<organism evidence="1 2">
    <name type="scientific">Paramuricea clavata</name>
    <name type="common">Red gorgonian</name>
    <name type="synonym">Violescent sea-whip</name>
    <dbReference type="NCBI Taxonomy" id="317549"/>
    <lineage>
        <taxon>Eukaryota</taxon>
        <taxon>Metazoa</taxon>
        <taxon>Cnidaria</taxon>
        <taxon>Anthozoa</taxon>
        <taxon>Octocorallia</taxon>
        <taxon>Malacalcyonacea</taxon>
        <taxon>Plexauridae</taxon>
        <taxon>Paramuricea</taxon>
    </lineage>
</organism>
<dbReference type="PANTHER" id="PTHR47331">
    <property type="entry name" value="PHD-TYPE DOMAIN-CONTAINING PROTEIN"/>
    <property type="match status" value="1"/>
</dbReference>
<dbReference type="OrthoDB" id="8065733at2759"/>